<proteinExistence type="predicted"/>
<comment type="caution">
    <text evidence="2">The sequence shown here is derived from an EMBL/GenBank/DDBJ whole genome shotgun (WGS) entry which is preliminary data.</text>
</comment>
<dbReference type="AlphaFoldDB" id="A0A9D2I3Z8"/>
<name>A0A9D2I3Z8_9FIRM</name>
<keyword evidence="1" id="KW-0472">Membrane</keyword>
<gene>
    <name evidence="2" type="ORF">H9717_02150</name>
</gene>
<keyword evidence="1" id="KW-1133">Transmembrane helix</keyword>
<evidence type="ECO:0000313" key="3">
    <source>
        <dbReference type="Proteomes" id="UP000886858"/>
    </source>
</evidence>
<evidence type="ECO:0000313" key="2">
    <source>
        <dbReference type="EMBL" id="HJA91915.1"/>
    </source>
</evidence>
<organism evidence="2 3">
    <name type="scientific">Candidatus Eisenbergiella merdipullorum</name>
    <dbReference type="NCBI Taxonomy" id="2838553"/>
    <lineage>
        <taxon>Bacteria</taxon>
        <taxon>Bacillati</taxon>
        <taxon>Bacillota</taxon>
        <taxon>Clostridia</taxon>
        <taxon>Lachnospirales</taxon>
        <taxon>Lachnospiraceae</taxon>
        <taxon>Eisenbergiella</taxon>
    </lineage>
</organism>
<keyword evidence="1" id="KW-0812">Transmembrane</keyword>
<dbReference type="Proteomes" id="UP000886858">
    <property type="component" value="Unassembled WGS sequence"/>
</dbReference>
<reference evidence="2" key="1">
    <citation type="journal article" date="2021" name="PeerJ">
        <title>Extensive microbial diversity within the chicken gut microbiome revealed by metagenomics and culture.</title>
        <authorList>
            <person name="Gilroy R."/>
            <person name="Ravi A."/>
            <person name="Getino M."/>
            <person name="Pursley I."/>
            <person name="Horton D.L."/>
            <person name="Alikhan N.F."/>
            <person name="Baker D."/>
            <person name="Gharbi K."/>
            <person name="Hall N."/>
            <person name="Watson M."/>
            <person name="Adriaenssens E.M."/>
            <person name="Foster-Nyarko E."/>
            <person name="Jarju S."/>
            <person name="Secka A."/>
            <person name="Antonio M."/>
            <person name="Oren A."/>
            <person name="Chaudhuri R.R."/>
            <person name="La Ragione R."/>
            <person name="Hildebrand F."/>
            <person name="Pallen M.J."/>
        </authorList>
    </citation>
    <scope>NUCLEOTIDE SEQUENCE</scope>
    <source>
        <strain evidence="2">CHK179-7159</strain>
    </source>
</reference>
<evidence type="ECO:0000256" key="1">
    <source>
        <dbReference type="SAM" id="Phobius"/>
    </source>
</evidence>
<sequence>MGVMEAIQTILAICGGISVIGGAAAVIHKWIAPAVKLNDRVETLERHDKRDFEAMQEIKERDSLIMETLVTILNSQISGNNELELKKTRDKLISYLAKTQ</sequence>
<feature type="transmembrane region" description="Helical" evidence="1">
    <location>
        <begin position="6"/>
        <end position="27"/>
    </location>
</feature>
<accession>A0A9D2I3Z8</accession>
<protein>
    <submittedName>
        <fullName evidence="2">CTP synthase</fullName>
    </submittedName>
</protein>
<reference evidence="2" key="2">
    <citation type="submission" date="2021-04" db="EMBL/GenBank/DDBJ databases">
        <authorList>
            <person name="Gilroy R."/>
        </authorList>
    </citation>
    <scope>NUCLEOTIDE SEQUENCE</scope>
    <source>
        <strain evidence="2">CHK179-7159</strain>
    </source>
</reference>
<dbReference type="EMBL" id="DWYY01000026">
    <property type="protein sequence ID" value="HJA91915.1"/>
    <property type="molecule type" value="Genomic_DNA"/>
</dbReference>